<evidence type="ECO:0000256" key="4">
    <source>
        <dbReference type="ARBA" id="ARBA00022475"/>
    </source>
</evidence>
<comment type="caution">
    <text evidence="8">The sequence shown here is derived from an EMBL/GenBank/DDBJ whole genome shotgun (WGS) entry which is preliminary data.</text>
</comment>
<evidence type="ECO:0000256" key="1">
    <source>
        <dbReference type="ARBA" id="ARBA00004202"/>
    </source>
</evidence>
<protein>
    <submittedName>
        <fullName evidence="8">ATP-binding cassette domain-containing protein</fullName>
    </submittedName>
</protein>
<feature type="region of interest" description="Disordered" evidence="6">
    <location>
        <begin position="66"/>
        <end position="90"/>
    </location>
</feature>
<dbReference type="Gene3D" id="3.40.50.300">
    <property type="entry name" value="P-loop containing nucleotide triphosphate hydrolases"/>
    <property type="match status" value="1"/>
</dbReference>
<evidence type="ECO:0000256" key="5">
    <source>
        <dbReference type="ARBA" id="ARBA00023136"/>
    </source>
</evidence>
<keyword evidence="8" id="KW-0547">Nucleotide-binding</keyword>
<evidence type="ECO:0000259" key="7">
    <source>
        <dbReference type="Pfam" id="PF00005"/>
    </source>
</evidence>
<comment type="subcellular location">
    <subcellularLocation>
        <location evidence="1">Cell membrane</location>
        <topology evidence="1">Peripheral membrane protein</topology>
    </subcellularLocation>
</comment>
<dbReference type="PANTHER" id="PTHR43166:SF9">
    <property type="entry name" value="GLUTAMATE_ASPARTATE IMPORT ATP-BINDING PROTEIN GLTL"/>
    <property type="match status" value="1"/>
</dbReference>
<dbReference type="GO" id="GO:0005524">
    <property type="term" value="F:ATP binding"/>
    <property type="evidence" value="ECO:0007669"/>
    <property type="project" value="UniProtKB-KW"/>
</dbReference>
<dbReference type="EMBL" id="JBHTIS010003274">
    <property type="protein sequence ID" value="MFD1051028.1"/>
    <property type="molecule type" value="Genomic_DNA"/>
</dbReference>
<evidence type="ECO:0000256" key="6">
    <source>
        <dbReference type="SAM" id="MobiDB-lite"/>
    </source>
</evidence>
<evidence type="ECO:0000313" key="8">
    <source>
        <dbReference type="EMBL" id="MFD1051028.1"/>
    </source>
</evidence>
<evidence type="ECO:0000313" key="9">
    <source>
        <dbReference type="Proteomes" id="UP001597045"/>
    </source>
</evidence>
<evidence type="ECO:0000256" key="3">
    <source>
        <dbReference type="ARBA" id="ARBA00022448"/>
    </source>
</evidence>
<organism evidence="8 9">
    <name type="scientific">Kibdelosporangium lantanae</name>
    <dbReference type="NCBI Taxonomy" id="1497396"/>
    <lineage>
        <taxon>Bacteria</taxon>
        <taxon>Bacillati</taxon>
        <taxon>Actinomycetota</taxon>
        <taxon>Actinomycetes</taxon>
        <taxon>Pseudonocardiales</taxon>
        <taxon>Pseudonocardiaceae</taxon>
        <taxon>Kibdelosporangium</taxon>
    </lineage>
</organism>
<accession>A0ABW3MLM5</accession>
<dbReference type="InterPro" id="IPR003439">
    <property type="entry name" value="ABC_transporter-like_ATP-bd"/>
</dbReference>
<reference evidence="9" key="1">
    <citation type="journal article" date="2019" name="Int. J. Syst. Evol. Microbiol.">
        <title>The Global Catalogue of Microorganisms (GCM) 10K type strain sequencing project: providing services to taxonomists for standard genome sequencing and annotation.</title>
        <authorList>
            <consortium name="The Broad Institute Genomics Platform"/>
            <consortium name="The Broad Institute Genome Sequencing Center for Infectious Disease"/>
            <person name="Wu L."/>
            <person name="Ma J."/>
        </authorList>
    </citation>
    <scope>NUCLEOTIDE SEQUENCE [LARGE SCALE GENOMIC DNA]</scope>
    <source>
        <strain evidence="9">JCM 31486</strain>
    </source>
</reference>
<comment type="similarity">
    <text evidence="2">Belongs to the ABC transporter superfamily.</text>
</comment>
<dbReference type="PANTHER" id="PTHR43166">
    <property type="entry name" value="AMINO ACID IMPORT ATP-BINDING PROTEIN"/>
    <property type="match status" value="1"/>
</dbReference>
<evidence type="ECO:0000256" key="2">
    <source>
        <dbReference type="ARBA" id="ARBA00005417"/>
    </source>
</evidence>
<gene>
    <name evidence="8" type="ORF">ACFQ1S_38610</name>
</gene>
<keyword evidence="5" id="KW-0472">Membrane</keyword>
<sequence>MTSTTDRVTSVRTSVRYENVSKSFGDTPVLREISLEAPGGTTTCVVGPSGSGKSTLLRCTNLLEQPSSGQRAMSNWDGRSVNPSSRTNSW</sequence>
<dbReference type="SUPFAM" id="SSF52540">
    <property type="entry name" value="P-loop containing nucleoside triphosphate hydrolases"/>
    <property type="match status" value="1"/>
</dbReference>
<feature type="domain" description="ABC transporter" evidence="7">
    <location>
        <begin position="30"/>
        <end position="81"/>
    </location>
</feature>
<dbReference type="InterPro" id="IPR027417">
    <property type="entry name" value="P-loop_NTPase"/>
</dbReference>
<keyword evidence="8" id="KW-0067">ATP-binding</keyword>
<dbReference type="Proteomes" id="UP001597045">
    <property type="component" value="Unassembled WGS sequence"/>
</dbReference>
<dbReference type="InterPro" id="IPR050086">
    <property type="entry name" value="MetN_ABC_transporter-like"/>
</dbReference>
<keyword evidence="4" id="KW-1003">Cell membrane</keyword>
<feature type="compositionally biased region" description="Polar residues" evidence="6">
    <location>
        <begin position="81"/>
        <end position="90"/>
    </location>
</feature>
<proteinExistence type="inferred from homology"/>
<keyword evidence="3" id="KW-0813">Transport</keyword>
<name>A0ABW3MLM5_9PSEU</name>
<dbReference type="Pfam" id="PF00005">
    <property type="entry name" value="ABC_tran"/>
    <property type="match status" value="1"/>
</dbReference>
<keyword evidence="9" id="KW-1185">Reference proteome</keyword>